<evidence type="ECO:0000256" key="1">
    <source>
        <dbReference type="SAM" id="MobiDB-lite"/>
    </source>
</evidence>
<organism evidence="3">
    <name type="scientific">Feldmannia irregularis virus a</name>
    <dbReference type="NCBI Taxonomy" id="231992"/>
    <lineage>
        <taxon>Viruses</taxon>
        <taxon>Varidnaviria</taxon>
        <taxon>Bamfordvirae</taxon>
        <taxon>Nucleocytoviricota</taxon>
        <taxon>Megaviricetes</taxon>
        <taxon>Algavirales</taxon>
        <taxon>Phycodnaviridae</taxon>
        <taxon>Phaeovirus</taxon>
        <taxon>Phaeovirus irregularis</taxon>
    </lineage>
</organism>
<sequence>MDLRTAFGPTFSPLGTQVDTESPAELLPPAPLPAVPPPAAPEVYVIQVHVSRDDIHLMGVFLLVFIVSLMLNRTR</sequence>
<evidence type="ECO:0000313" key="3">
    <source>
        <dbReference type="EMBL" id="AAR26900.1"/>
    </source>
</evidence>
<keyword evidence="2" id="KW-1133">Transmembrane helix</keyword>
<dbReference type="GeneID" id="41332215"/>
<name>Q6XM11_9PHYC</name>
<dbReference type="EMBL" id="AY225134">
    <property type="protein sequence ID" value="AAR26900.1"/>
    <property type="molecule type" value="Genomic_DNA"/>
</dbReference>
<keyword evidence="2" id="KW-0472">Membrane</keyword>
<accession>Q6XM11</accession>
<feature type="region of interest" description="Disordered" evidence="1">
    <location>
        <begin position="1"/>
        <end position="23"/>
    </location>
</feature>
<feature type="transmembrane region" description="Helical" evidence="2">
    <location>
        <begin position="55"/>
        <end position="72"/>
    </location>
</feature>
<protein>
    <submittedName>
        <fullName evidence="3">FirrV-1-B25</fullName>
    </submittedName>
</protein>
<dbReference type="KEGG" id="vg:41332215"/>
<dbReference type="RefSeq" id="YP_009665638.1">
    <property type="nucleotide sequence ID" value="NC_043252.1"/>
</dbReference>
<reference evidence="3" key="1">
    <citation type="journal article" date="2003" name="J. Mol. Evol.">
        <title>Comparisons of two large phaeoviral genomes and evolutionary implications.</title>
        <authorList>
            <person name="Delaroque N."/>
            <person name="Boland W."/>
            <person name="Muller D.G."/>
            <person name="Knippers R."/>
        </authorList>
    </citation>
    <scope>NUCLEOTIDE SEQUENCE</scope>
    <source>
        <strain evidence="3">FirrV-1</strain>
    </source>
</reference>
<keyword evidence="2" id="KW-0812">Transmembrane</keyword>
<evidence type="ECO:0000256" key="2">
    <source>
        <dbReference type="SAM" id="Phobius"/>
    </source>
</evidence>
<reference evidence="3" key="2">
    <citation type="submission" date="2003-01" db="EMBL/GenBank/DDBJ databases">
        <title>Partial Nucleotide Sequence of the Feldmannia irregularis Virus FirrV-1 Genome: On the Evolution of Large Phaeoviral Genomes.</title>
        <authorList>
            <person name="Delaroque N."/>
            <person name="Knippers R."/>
            <person name="Mueller D.G."/>
            <person name="Boland W."/>
        </authorList>
    </citation>
    <scope>NUCLEOTIDE SEQUENCE</scope>
    <source>
        <strain evidence="3">FirrV-1</strain>
    </source>
</reference>
<proteinExistence type="predicted"/>